<dbReference type="GeneID" id="115034754"/>
<name>A0A8R2NTU0_ACYPI</name>
<evidence type="ECO:0000313" key="3">
    <source>
        <dbReference type="Proteomes" id="UP000007819"/>
    </source>
</evidence>
<dbReference type="OrthoDB" id="6625208at2759"/>
<dbReference type="AlphaFoldDB" id="A0A8R2NTU0"/>
<dbReference type="EnsemblMetazoa" id="XM_029492177.1">
    <property type="protein sequence ID" value="XP_029348037.1"/>
    <property type="gene ID" value="LOC115034754"/>
</dbReference>
<dbReference type="Pfam" id="PF12017">
    <property type="entry name" value="Tnp_P_element"/>
    <property type="match status" value="1"/>
</dbReference>
<accession>A0A8R2NTU0</accession>
<dbReference type="InterPro" id="IPR021896">
    <property type="entry name" value="THAP9-like_HTH"/>
</dbReference>
<reference evidence="3" key="1">
    <citation type="submission" date="2010-06" db="EMBL/GenBank/DDBJ databases">
        <authorList>
            <person name="Jiang H."/>
            <person name="Abraham K."/>
            <person name="Ali S."/>
            <person name="Alsbrooks S.L."/>
            <person name="Anim B.N."/>
            <person name="Anosike U.S."/>
            <person name="Attaway T."/>
            <person name="Bandaranaike D.P."/>
            <person name="Battles P.K."/>
            <person name="Bell S.N."/>
            <person name="Bell A.V."/>
            <person name="Beltran B."/>
            <person name="Bickham C."/>
            <person name="Bustamante Y."/>
            <person name="Caleb T."/>
            <person name="Canada A."/>
            <person name="Cardenas V."/>
            <person name="Carter K."/>
            <person name="Chacko J."/>
            <person name="Chandrabose M.N."/>
            <person name="Chavez D."/>
            <person name="Chavez A."/>
            <person name="Chen L."/>
            <person name="Chu H.-S."/>
            <person name="Claassen K.J."/>
            <person name="Cockrell R."/>
            <person name="Collins M."/>
            <person name="Cooper J.A."/>
            <person name="Cree A."/>
            <person name="Curry S.M."/>
            <person name="Da Y."/>
            <person name="Dao M.D."/>
            <person name="Das B."/>
            <person name="Davila M.-L."/>
            <person name="Davy-Carroll L."/>
            <person name="Denson S."/>
            <person name="Dinh H."/>
            <person name="Ebong V.E."/>
            <person name="Edwards J.R."/>
            <person name="Egan A."/>
            <person name="El-Daye J."/>
            <person name="Escobedo L."/>
            <person name="Fernandez S."/>
            <person name="Fernando P.R."/>
            <person name="Flagg N."/>
            <person name="Forbes L.D."/>
            <person name="Fowler R.G."/>
            <person name="Fu Q."/>
            <person name="Gabisi R.A."/>
            <person name="Ganer J."/>
            <person name="Garbino Pronczuk A."/>
            <person name="Garcia R.M."/>
            <person name="Garner T."/>
            <person name="Garrett T.E."/>
            <person name="Gonzalez D.A."/>
            <person name="Hamid H."/>
            <person name="Hawkins E.S."/>
            <person name="Hirani K."/>
            <person name="Hogues M.E."/>
            <person name="Hollins B."/>
            <person name="Hsiao C.-H."/>
            <person name="Jabil R."/>
            <person name="James M.L."/>
            <person name="Jhangiani S.N."/>
            <person name="Johnson B."/>
            <person name="Johnson Q."/>
            <person name="Joshi V."/>
            <person name="Kalu J.B."/>
            <person name="Kam C."/>
            <person name="Kashfia A."/>
            <person name="Keebler J."/>
            <person name="Kisamo H."/>
            <person name="Kovar C.L."/>
            <person name="Lago L.A."/>
            <person name="Lai C.-Y."/>
            <person name="Laidlaw J."/>
            <person name="Lara F."/>
            <person name="Le T.-K."/>
            <person name="Lee S.L."/>
            <person name="Legall F.H."/>
            <person name="Lemon S.J."/>
            <person name="Lewis L.R."/>
            <person name="Li B."/>
            <person name="Liu Y."/>
            <person name="Liu Y.-S."/>
            <person name="Lopez J."/>
            <person name="Lozado R.J."/>
            <person name="Lu J."/>
            <person name="Madu R.C."/>
            <person name="Maheshwari M."/>
            <person name="Maheshwari R."/>
            <person name="Malloy K."/>
            <person name="Martinez E."/>
            <person name="Mathew T."/>
            <person name="Mercado I.C."/>
            <person name="Mercado C."/>
            <person name="Meyer B."/>
            <person name="Montgomery K."/>
            <person name="Morgan M.B."/>
            <person name="Munidasa M."/>
            <person name="Nazareth L.V."/>
            <person name="Nelson J."/>
            <person name="Ng B.M."/>
            <person name="Nguyen N.B."/>
            <person name="Nguyen P.Q."/>
            <person name="Nguyen T."/>
            <person name="Obregon M."/>
            <person name="Okwuonu G.O."/>
            <person name="Onwere C.G."/>
            <person name="Orozco G."/>
            <person name="Parra A."/>
            <person name="Patel S."/>
            <person name="Patil S."/>
            <person name="Perez A."/>
            <person name="Perez Y."/>
            <person name="Pham C."/>
            <person name="Primus E.L."/>
            <person name="Pu L.-L."/>
            <person name="Puazo M."/>
            <person name="Qin X."/>
            <person name="Quiroz J.B."/>
            <person name="Reese J."/>
            <person name="Richards S."/>
            <person name="Rives C.M."/>
            <person name="Robberts R."/>
            <person name="Ruiz S.J."/>
            <person name="Ruiz M.J."/>
            <person name="Santibanez J."/>
            <person name="Schneider B.W."/>
            <person name="Sisson I."/>
            <person name="Smith M."/>
            <person name="Sodergren E."/>
            <person name="Song X.-Z."/>
            <person name="Song B.B."/>
            <person name="Summersgill H."/>
            <person name="Thelus R."/>
            <person name="Thornton R.D."/>
            <person name="Trejos Z.Y."/>
            <person name="Usmani K."/>
            <person name="Vattathil S."/>
            <person name="Villasana D."/>
            <person name="Walker D.L."/>
            <person name="Wang S."/>
            <person name="Wang K."/>
            <person name="White C.S."/>
            <person name="Williams A.C."/>
            <person name="Williamson J."/>
            <person name="Wilson K."/>
            <person name="Woghiren I.O."/>
            <person name="Woodworth J.R."/>
            <person name="Worley K.C."/>
            <person name="Wright R.A."/>
            <person name="Wu W."/>
            <person name="Young L."/>
            <person name="Zhang L."/>
            <person name="Zhang J."/>
            <person name="Zhu Y."/>
            <person name="Muzny D.M."/>
            <person name="Weinstock G."/>
            <person name="Gibbs R.A."/>
        </authorList>
    </citation>
    <scope>NUCLEOTIDE SEQUENCE [LARGE SCALE GENOMIC DNA]</scope>
    <source>
        <strain evidence="3">LSR1</strain>
    </source>
</reference>
<reference evidence="2" key="2">
    <citation type="submission" date="2022-06" db="UniProtKB">
        <authorList>
            <consortium name="EnsemblMetazoa"/>
        </authorList>
    </citation>
    <scope>IDENTIFICATION</scope>
</reference>
<dbReference type="KEGG" id="api:115034754"/>
<evidence type="ECO:0000313" key="2">
    <source>
        <dbReference type="EnsemblMetazoa" id="XP_029348037.1"/>
    </source>
</evidence>
<proteinExistence type="predicted"/>
<dbReference type="RefSeq" id="XP_029348037.1">
    <property type="nucleotide sequence ID" value="XM_029492177.1"/>
</dbReference>
<evidence type="ECO:0000259" key="1">
    <source>
        <dbReference type="Pfam" id="PF12017"/>
    </source>
</evidence>
<feature type="domain" description="THAP9-like helix-turn-helix" evidence="1">
    <location>
        <begin position="125"/>
        <end position="179"/>
    </location>
</feature>
<sequence>MSSEENAIIAIALALSLDEKKNQKSIDYSISSGTSSSFTSEKSRCLDSPLDFISPSSSKGCQTLKAWSEKTPRKVLLRHQLKIEKEARLKAEKTILALSNQLAEFNTVDNFLSLCEQHLSPSVLTIVKSHMVCKTRNPHGYRYTNDMKQLALTIYFLGPSVYRLLKSTLSLPSVRTLRRVNSILIELKELNKS</sequence>
<organism evidence="2 3">
    <name type="scientific">Acyrthosiphon pisum</name>
    <name type="common">Pea aphid</name>
    <dbReference type="NCBI Taxonomy" id="7029"/>
    <lineage>
        <taxon>Eukaryota</taxon>
        <taxon>Metazoa</taxon>
        <taxon>Ecdysozoa</taxon>
        <taxon>Arthropoda</taxon>
        <taxon>Hexapoda</taxon>
        <taxon>Insecta</taxon>
        <taxon>Pterygota</taxon>
        <taxon>Neoptera</taxon>
        <taxon>Paraneoptera</taxon>
        <taxon>Hemiptera</taxon>
        <taxon>Sternorrhyncha</taxon>
        <taxon>Aphidomorpha</taxon>
        <taxon>Aphidoidea</taxon>
        <taxon>Aphididae</taxon>
        <taxon>Macrosiphini</taxon>
        <taxon>Acyrthosiphon</taxon>
    </lineage>
</organism>
<dbReference type="Proteomes" id="UP000007819">
    <property type="component" value="Unassembled WGS sequence"/>
</dbReference>
<protein>
    <recommendedName>
        <fullName evidence="1">THAP9-like helix-turn-helix domain-containing protein</fullName>
    </recommendedName>
</protein>
<keyword evidence="3" id="KW-1185">Reference proteome</keyword>